<evidence type="ECO:0000313" key="2">
    <source>
        <dbReference type="EMBL" id="MFD1800119.1"/>
    </source>
</evidence>
<keyword evidence="1" id="KW-0812">Transmembrane</keyword>
<feature type="transmembrane region" description="Helical" evidence="1">
    <location>
        <begin position="186"/>
        <end position="205"/>
    </location>
</feature>
<feature type="transmembrane region" description="Helical" evidence="1">
    <location>
        <begin position="118"/>
        <end position="142"/>
    </location>
</feature>
<dbReference type="EMBL" id="JBHUFF010000017">
    <property type="protein sequence ID" value="MFD1800119.1"/>
    <property type="molecule type" value="Genomic_DNA"/>
</dbReference>
<keyword evidence="1" id="KW-1133">Transmembrane helix</keyword>
<evidence type="ECO:0008006" key="4">
    <source>
        <dbReference type="Google" id="ProtNLM"/>
    </source>
</evidence>
<feature type="transmembrane region" description="Helical" evidence="1">
    <location>
        <begin position="12"/>
        <end position="36"/>
    </location>
</feature>
<reference evidence="3" key="1">
    <citation type="journal article" date="2019" name="Int. J. Syst. Evol. Microbiol.">
        <title>The Global Catalogue of Microorganisms (GCM) 10K type strain sequencing project: providing services to taxonomists for standard genome sequencing and annotation.</title>
        <authorList>
            <consortium name="The Broad Institute Genomics Platform"/>
            <consortium name="The Broad Institute Genome Sequencing Center for Infectious Disease"/>
            <person name="Wu L."/>
            <person name="Ma J."/>
        </authorList>
    </citation>
    <scope>NUCLEOTIDE SEQUENCE [LARGE SCALE GENOMIC DNA]</scope>
    <source>
        <strain evidence="3">KCTC 42143</strain>
    </source>
</reference>
<protein>
    <recommendedName>
        <fullName evidence="4">ABC transporter permease</fullName>
    </recommendedName>
</protein>
<gene>
    <name evidence="2" type="ORF">ACFSBK_09700</name>
</gene>
<feature type="transmembrane region" description="Helical" evidence="1">
    <location>
        <begin position="249"/>
        <end position="271"/>
    </location>
</feature>
<proteinExistence type="predicted"/>
<keyword evidence="1" id="KW-0472">Membrane</keyword>
<sequence>MKNYLKLLNFELNRFINLYLVLIGLTIVSQITGTIVRSKKFVSLANTAIHKDSIPLDQFFEYNQPMSLMNLVSSGWFLIPIALAAAALLFYSFFIWYRDWFGKNTFIYRLLMLPTARINLFFSKLSAIFLMVLGLVATQLILLPIENTLIKWLVPSELRIDLSIRDSIAFSEFLELILPSSFSQFLINYGLGVLFLTVAFTIILFERSFHFKGIFLGGLFGIAAVIFFFSPYLIEAFLHHDYLYPIEHFTLSVVLGTILIGISIWISHYLLNKKVTV</sequence>
<dbReference type="RefSeq" id="WP_058919703.1">
    <property type="nucleotide sequence ID" value="NZ_JBHSQC010000023.1"/>
</dbReference>
<feature type="transmembrane region" description="Helical" evidence="1">
    <location>
        <begin position="75"/>
        <end position="97"/>
    </location>
</feature>
<comment type="caution">
    <text evidence="2">The sequence shown here is derived from an EMBL/GenBank/DDBJ whole genome shotgun (WGS) entry which is preliminary data.</text>
</comment>
<dbReference type="Proteomes" id="UP001597285">
    <property type="component" value="Unassembled WGS sequence"/>
</dbReference>
<name>A0ABW4NNV2_9LACT</name>
<feature type="transmembrane region" description="Helical" evidence="1">
    <location>
        <begin position="214"/>
        <end position="234"/>
    </location>
</feature>
<evidence type="ECO:0000256" key="1">
    <source>
        <dbReference type="SAM" id="Phobius"/>
    </source>
</evidence>
<accession>A0ABW4NNV2</accession>
<organism evidence="2 3">
    <name type="scientific">Carnobacterium antarcticum</name>
    <dbReference type="NCBI Taxonomy" id="2126436"/>
    <lineage>
        <taxon>Bacteria</taxon>
        <taxon>Bacillati</taxon>
        <taxon>Bacillota</taxon>
        <taxon>Bacilli</taxon>
        <taxon>Lactobacillales</taxon>
        <taxon>Carnobacteriaceae</taxon>
        <taxon>Carnobacterium</taxon>
    </lineage>
</organism>
<keyword evidence="3" id="KW-1185">Reference proteome</keyword>
<evidence type="ECO:0000313" key="3">
    <source>
        <dbReference type="Proteomes" id="UP001597285"/>
    </source>
</evidence>